<evidence type="ECO:0000313" key="10">
    <source>
        <dbReference type="Proteomes" id="UP000008312"/>
    </source>
</evidence>
<keyword evidence="4 8" id="KW-0812">Transmembrane</keyword>
<dbReference type="Pfam" id="PF02109">
    <property type="entry name" value="DAD"/>
    <property type="match status" value="1"/>
</dbReference>
<comment type="subcellular location">
    <subcellularLocation>
        <location evidence="1 8">Endoplasmic reticulum membrane</location>
        <topology evidence="1 8">Multi-pass membrane protein</topology>
    </subcellularLocation>
</comment>
<dbReference type="InParanoid" id="D8MA66"/>
<comment type="pathway">
    <text evidence="2 8">Protein modification; protein glycosylation.</text>
</comment>
<name>D8MA66_BLAHO</name>
<gene>
    <name evidence="9" type="ORF">GSBLH_T00004615001</name>
</gene>
<dbReference type="FunCoup" id="D8MA66">
    <property type="interactions" value="121"/>
</dbReference>
<evidence type="ECO:0000256" key="8">
    <source>
        <dbReference type="RuleBase" id="RU361136"/>
    </source>
</evidence>
<keyword evidence="7 8" id="KW-0472">Membrane</keyword>
<evidence type="ECO:0000256" key="5">
    <source>
        <dbReference type="ARBA" id="ARBA00022824"/>
    </source>
</evidence>
<dbReference type="GO" id="GO:0006487">
    <property type="term" value="P:protein N-linked glycosylation"/>
    <property type="evidence" value="ECO:0007669"/>
    <property type="project" value="TreeGrafter"/>
</dbReference>
<dbReference type="UniPathway" id="UPA00378"/>
<keyword evidence="5 8" id="KW-0256">Endoplasmic reticulum</keyword>
<evidence type="ECO:0000256" key="3">
    <source>
        <dbReference type="ARBA" id="ARBA00009386"/>
    </source>
</evidence>
<dbReference type="AlphaFoldDB" id="D8MA66"/>
<dbReference type="PANTHER" id="PTHR10705">
    <property type="entry name" value="DOLICHYL-DIPHOSPHOOLIGOSACCHARIDE--PROTEIN GLYCOSYLTRANSFERASE SUBUNIT DAD1"/>
    <property type="match status" value="1"/>
</dbReference>
<dbReference type="Proteomes" id="UP000008312">
    <property type="component" value="Unassembled WGS sequence"/>
</dbReference>
<reference evidence="9" key="1">
    <citation type="submission" date="2010-02" db="EMBL/GenBank/DDBJ databases">
        <title>Sequencing and annotation of the Blastocystis hominis genome.</title>
        <authorList>
            <person name="Wincker P."/>
        </authorList>
    </citation>
    <scope>NUCLEOTIDE SEQUENCE</scope>
    <source>
        <strain evidence="9">Singapore isolate B</strain>
    </source>
</reference>
<dbReference type="RefSeq" id="XP_012899003.1">
    <property type="nucleotide sequence ID" value="XM_013043549.1"/>
</dbReference>
<feature type="transmembrane region" description="Helical" evidence="8">
    <location>
        <begin position="53"/>
        <end position="75"/>
    </location>
</feature>
<dbReference type="OMA" id="HIILHIV"/>
<evidence type="ECO:0000256" key="2">
    <source>
        <dbReference type="ARBA" id="ARBA00004922"/>
    </source>
</evidence>
<dbReference type="GO" id="GO:0008250">
    <property type="term" value="C:oligosaccharyltransferase complex"/>
    <property type="evidence" value="ECO:0007669"/>
    <property type="project" value="InterPro"/>
</dbReference>
<sequence length="108" mass="12384">MEFYQVCKDLAERYKKETTLQVKYLDVFISFAAATAFLQAVYCFIVGTYPFNSFLSGFIISLGTCVLSICFRMGITSKEFETISNNRVFAEYCFCMLLLFLVVCNYLG</sequence>
<evidence type="ECO:0000256" key="7">
    <source>
        <dbReference type="ARBA" id="ARBA00023136"/>
    </source>
</evidence>
<evidence type="ECO:0000313" key="9">
    <source>
        <dbReference type="EMBL" id="CBK24955.2"/>
    </source>
</evidence>
<dbReference type="PANTHER" id="PTHR10705:SF0">
    <property type="entry name" value="DOLICHYL-DIPHOSPHOOLIGOSACCHARIDE--PROTEIN GLYCOSYLTRANSFERASE SUBUNIT DAD1"/>
    <property type="match status" value="1"/>
</dbReference>
<dbReference type="InterPro" id="IPR003038">
    <property type="entry name" value="DAD/Ost2"/>
</dbReference>
<feature type="transmembrane region" description="Helical" evidence="8">
    <location>
        <begin position="87"/>
        <end position="107"/>
    </location>
</feature>
<dbReference type="EMBL" id="FN668689">
    <property type="protein sequence ID" value="CBK24955.2"/>
    <property type="molecule type" value="Genomic_DNA"/>
</dbReference>
<keyword evidence="10" id="KW-1185">Reference proteome</keyword>
<evidence type="ECO:0000256" key="6">
    <source>
        <dbReference type="ARBA" id="ARBA00022989"/>
    </source>
</evidence>
<proteinExistence type="inferred from homology"/>
<keyword evidence="6 8" id="KW-1133">Transmembrane helix</keyword>
<dbReference type="GeneID" id="24921633"/>
<protein>
    <recommendedName>
        <fullName evidence="8">Dolichyl-diphosphooligosaccharide--protein glycosyltransferase subunit OST2</fullName>
        <shortName evidence="8">Oligosaccharyl transferase subunit OST2</shortName>
    </recommendedName>
</protein>
<comment type="subunit">
    <text evidence="8">Component of the oligosaccharyltransferase (OST) complex.</text>
</comment>
<evidence type="ECO:0000256" key="4">
    <source>
        <dbReference type="ARBA" id="ARBA00022692"/>
    </source>
</evidence>
<accession>D8MA66</accession>
<feature type="transmembrane region" description="Helical" evidence="8">
    <location>
        <begin position="24"/>
        <end position="47"/>
    </location>
</feature>
<comment type="function">
    <text evidence="8">Subunit of the oligosaccharyl transferase (OST) complex that catalyzes the initial transfer of a defined glycan (Glc(3)Man(9)GlcNAc(2) in eukaryotes) from the lipid carrier dolichol-pyrophosphate to an asparagine residue within an Asn-X-Ser/Thr consensus motif in nascent polypeptide chains, the first step in protein N-glycosylation. N-glycosylation occurs cotranslationally and the complex associates with the Sec61 complex at the channel-forming translocon complex that mediates protein translocation across the endoplasmic reticulum (ER). All subunits are required for a maximal enzyme activity.</text>
</comment>
<evidence type="ECO:0000256" key="1">
    <source>
        <dbReference type="ARBA" id="ARBA00004477"/>
    </source>
</evidence>
<organism evidence="9">
    <name type="scientific">Blastocystis hominis</name>
    <dbReference type="NCBI Taxonomy" id="12968"/>
    <lineage>
        <taxon>Eukaryota</taxon>
        <taxon>Sar</taxon>
        <taxon>Stramenopiles</taxon>
        <taxon>Bigyra</taxon>
        <taxon>Opalozoa</taxon>
        <taxon>Opalinata</taxon>
        <taxon>Blastocystidae</taxon>
        <taxon>Blastocystis</taxon>
    </lineage>
</organism>
<comment type="similarity">
    <text evidence="3 8">Belongs to the DAD/OST2 family.</text>
</comment>
<dbReference type="OrthoDB" id="445566at2759"/>